<keyword evidence="2" id="KW-0812">Transmembrane</keyword>
<protein>
    <submittedName>
        <fullName evidence="3">Uncharacterized protein</fullName>
    </submittedName>
</protein>
<dbReference type="STRING" id="1334022.SAMN04487907_105130"/>
<evidence type="ECO:0000313" key="4">
    <source>
        <dbReference type="Proteomes" id="UP000199438"/>
    </source>
</evidence>
<evidence type="ECO:0000313" key="3">
    <source>
        <dbReference type="EMBL" id="SFC53322.1"/>
    </source>
</evidence>
<evidence type="ECO:0000256" key="1">
    <source>
        <dbReference type="SAM" id="MobiDB-lite"/>
    </source>
</evidence>
<proteinExistence type="predicted"/>
<reference evidence="4" key="1">
    <citation type="submission" date="2016-10" db="EMBL/GenBank/DDBJ databases">
        <authorList>
            <person name="Varghese N."/>
            <person name="Submissions S."/>
        </authorList>
    </citation>
    <scope>NUCLEOTIDE SEQUENCE [LARGE SCALE GENOMIC DNA]</scope>
    <source>
        <strain evidence="4">DSM 24499</strain>
    </source>
</reference>
<dbReference type="RefSeq" id="WP_092543096.1">
    <property type="nucleotide sequence ID" value="NZ_FOKV01000005.1"/>
</dbReference>
<sequence>MAPIKFEEHIKEQLEERRISPSASSWEKLNARLDENENRQKSNKKWWLGIAALLVIAISAGGFMLKSENGTIEEQIVDTPSEKTSEEITKPIEKSGIPSREKENNSAIAAEEVKEEIKEETEKTTPEIIQNQLKRDSEKIIPVHNEIGVATIDVQEVKTETSEQIVPKIDKINPNFINPTKTEEDFIAQNENLIQNKLEEVIRSLEANSEDSVSDAEVNALLLAAASDLDQDYQKEFANPYSAEALLAEAEHEIEKSFRDKIFQLLKEGYSKAKNAVALD</sequence>
<dbReference type="AlphaFoldDB" id="A0A1I1JZF3"/>
<name>A0A1I1JZF3_9FLAO</name>
<evidence type="ECO:0000256" key="2">
    <source>
        <dbReference type="SAM" id="Phobius"/>
    </source>
</evidence>
<dbReference type="Proteomes" id="UP000199438">
    <property type="component" value="Unassembled WGS sequence"/>
</dbReference>
<accession>A0A1I1JZF3</accession>
<feature type="region of interest" description="Disordered" evidence="1">
    <location>
        <begin position="78"/>
        <end position="106"/>
    </location>
</feature>
<gene>
    <name evidence="3" type="ORF">SAMN04487907_105130</name>
</gene>
<keyword evidence="2" id="KW-1133">Transmembrane helix</keyword>
<keyword evidence="2" id="KW-0472">Membrane</keyword>
<dbReference type="EMBL" id="FOKV01000005">
    <property type="protein sequence ID" value="SFC53322.1"/>
    <property type="molecule type" value="Genomic_DNA"/>
</dbReference>
<feature type="compositionally biased region" description="Basic and acidic residues" evidence="1">
    <location>
        <begin position="80"/>
        <end position="104"/>
    </location>
</feature>
<dbReference type="OrthoDB" id="1247025at2"/>
<keyword evidence="4" id="KW-1185">Reference proteome</keyword>
<feature type="transmembrane region" description="Helical" evidence="2">
    <location>
        <begin position="46"/>
        <end position="65"/>
    </location>
</feature>
<organism evidence="3 4">
    <name type="scientific">Zunongwangia mangrovi</name>
    <dbReference type="NCBI Taxonomy" id="1334022"/>
    <lineage>
        <taxon>Bacteria</taxon>
        <taxon>Pseudomonadati</taxon>
        <taxon>Bacteroidota</taxon>
        <taxon>Flavobacteriia</taxon>
        <taxon>Flavobacteriales</taxon>
        <taxon>Flavobacteriaceae</taxon>
        <taxon>Zunongwangia</taxon>
    </lineage>
</organism>